<protein>
    <submittedName>
        <fullName evidence="3">Catalytic protein</fullName>
    </submittedName>
</protein>
<dbReference type="Gene3D" id="3.40.50.1820">
    <property type="entry name" value="alpha/beta hydrolase"/>
    <property type="match status" value="1"/>
</dbReference>
<proteinExistence type="predicted"/>
<evidence type="ECO:0000259" key="2">
    <source>
        <dbReference type="Pfam" id="PF12697"/>
    </source>
</evidence>
<comment type="caution">
    <text evidence="3">The sequence shown here is derived from an EMBL/GenBank/DDBJ whole genome shotgun (WGS) entry which is preliminary data.</text>
</comment>
<sequence length="397" mass="41701">MKFISCTIVAAVVACIPVCSALNISTTGFRDVIISRSTGNKSICVAGYLNVPISVNGTKLNYTVPATNEASTETMVEILQITNSLTHTAPIGTQLIQGNYSIYSRLCLPDTAAKITNIKTVQVLTHGITADNTYWDISPGYSYIDAATDAGYATLSYDQLGVGNSDHPDPIQVVQAASQVAVTHALVQLLRNAKVGGYHFQNIVGVGHSAGSILTQAVTAQYPRDLDAVILTGLVTNSYYLAITQASLNMVNANSQVSGQFRDLPAGYLTPQTEVGIQFAFYRWPNYDTAAFSRQVAHKSTNSIGVELTLGGLLGPASSFAGPVDVVLGANDLVSCGGNCTHPQNQAAAFLSTSYPNASPGSQTFIAAGAGHAIAAHKSAGDSFAHMIDFLQTNQIS</sequence>
<name>A0A9W9K019_9EURO</name>
<feature type="signal peptide" evidence="1">
    <location>
        <begin position="1"/>
        <end position="21"/>
    </location>
</feature>
<dbReference type="GO" id="GO:0072330">
    <property type="term" value="P:monocarboxylic acid biosynthetic process"/>
    <property type="evidence" value="ECO:0007669"/>
    <property type="project" value="UniProtKB-ARBA"/>
</dbReference>
<organism evidence="3 4">
    <name type="scientific">Penicillium angulare</name>
    <dbReference type="NCBI Taxonomy" id="116970"/>
    <lineage>
        <taxon>Eukaryota</taxon>
        <taxon>Fungi</taxon>
        <taxon>Dikarya</taxon>
        <taxon>Ascomycota</taxon>
        <taxon>Pezizomycotina</taxon>
        <taxon>Eurotiomycetes</taxon>
        <taxon>Eurotiomycetidae</taxon>
        <taxon>Eurotiales</taxon>
        <taxon>Aspergillaceae</taxon>
        <taxon>Penicillium</taxon>
    </lineage>
</organism>
<feature type="domain" description="AB hydrolase-1" evidence="2">
    <location>
        <begin position="123"/>
        <end position="377"/>
    </location>
</feature>
<evidence type="ECO:0000313" key="4">
    <source>
        <dbReference type="Proteomes" id="UP001149165"/>
    </source>
</evidence>
<dbReference type="EMBL" id="JAPQKH010000007">
    <property type="protein sequence ID" value="KAJ5087795.1"/>
    <property type="molecule type" value="Genomic_DNA"/>
</dbReference>
<dbReference type="PROSITE" id="PS51257">
    <property type="entry name" value="PROKAR_LIPOPROTEIN"/>
    <property type="match status" value="1"/>
</dbReference>
<keyword evidence="1" id="KW-0732">Signal</keyword>
<reference evidence="3" key="1">
    <citation type="submission" date="2022-11" db="EMBL/GenBank/DDBJ databases">
        <authorList>
            <person name="Petersen C."/>
        </authorList>
    </citation>
    <scope>NUCLEOTIDE SEQUENCE</scope>
    <source>
        <strain evidence="3">IBT 30069</strain>
    </source>
</reference>
<feature type="chain" id="PRO_5040875061" evidence="1">
    <location>
        <begin position="22"/>
        <end position="397"/>
    </location>
</feature>
<dbReference type="InterPro" id="IPR029058">
    <property type="entry name" value="AB_hydrolase_fold"/>
</dbReference>
<evidence type="ECO:0000256" key="1">
    <source>
        <dbReference type="SAM" id="SignalP"/>
    </source>
</evidence>
<dbReference type="Proteomes" id="UP001149165">
    <property type="component" value="Unassembled WGS sequence"/>
</dbReference>
<keyword evidence="4" id="KW-1185">Reference proteome</keyword>
<evidence type="ECO:0000313" key="3">
    <source>
        <dbReference type="EMBL" id="KAJ5087795.1"/>
    </source>
</evidence>
<dbReference type="InterPro" id="IPR000073">
    <property type="entry name" value="AB_hydrolase_1"/>
</dbReference>
<gene>
    <name evidence="3" type="ORF">N7456_011411</name>
</gene>
<dbReference type="Pfam" id="PF12697">
    <property type="entry name" value="Abhydrolase_6"/>
    <property type="match status" value="1"/>
</dbReference>
<dbReference type="SUPFAM" id="SSF53474">
    <property type="entry name" value="alpha/beta-Hydrolases"/>
    <property type="match status" value="1"/>
</dbReference>
<dbReference type="GO" id="GO:0017000">
    <property type="term" value="P:antibiotic biosynthetic process"/>
    <property type="evidence" value="ECO:0007669"/>
    <property type="project" value="UniProtKB-ARBA"/>
</dbReference>
<dbReference type="OrthoDB" id="190201at2759"/>
<dbReference type="AlphaFoldDB" id="A0A9W9K019"/>
<reference evidence="3" key="2">
    <citation type="journal article" date="2023" name="IMA Fungus">
        <title>Comparative genomic study of the Penicillium genus elucidates a diverse pangenome and 15 lateral gene transfer events.</title>
        <authorList>
            <person name="Petersen C."/>
            <person name="Sorensen T."/>
            <person name="Nielsen M.R."/>
            <person name="Sondergaard T.E."/>
            <person name="Sorensen J.L."/>
            <person name="Fitzpatrick D.A."/>
            <person name="Frisvad J.C."/>
            <person name="Nielsen K.L."/>
        </authorList>
    </citation>
    <scope>NUCLEOTIDE SEQUENCE</scope>
    <source>
        <strain evidence="3">IBT 30069</strain>
    </source>
</reference>
<accession>A0A9W9K019</accession>